<comment type="similarity">
    <text evidence="2">Belongs to the TspO/BZRP family.</text>
</comment>
<dbReference type="Gene3D" id="1.20.1260.100">
    <property type="entry name" value="TspO/MBR protein"/>
    <property type="match status" value="1"/>
</dbReference>
<feature type="transmembrane region" description="Helical" evidence="6">
    <location>
        <begin position="37"/>
        <end position="57"/>
    </location>
</feature>
<dbReference type="PANTHER" id="PTHR10057:SF0">
    <property type="entry name" value="TRANSLOCATOR PROTEIN"/>
    <property type="match status" value="1"/>
</dbReference>
<evidence type="ECO:0000256" key="4">
    <source>
        <dbReference type="ARBA" id="ARBA00022989"/>
    </source>
</evidence>
<dbReference type="PIRSF" id="PIRSF005859">
    <property type="entry name" value="PBR"/>
    <property type="match status" value="1"/>
</dbReference>
<evidence type="ECO:0000256" key="1">
    <source>
        <dbReference type="ARBA" id="ARBA00004141"/>
    </source>
</evidence>
<accession>F3KQ15</accession>
<dbReference type="GO" id="GO:0016020">
    <property type="term" value="C:membrane"/>
    <property type="evidence" value="ECO:0007669"/>
    <property type="project" value="UniProtKB-SubCell"/>
</dbReference>
<evidence type="ECO:0000313" key="7">
    <source>
        <dbReference type="EMBL" id="EGI78183.1"/>
    </source>
</evidence>
<dbReference type="STRING" id="887062.HGR_02638"/>
<feature type="transmembrane region" description="Helical" evidence="6">
    <location>
        <begin position="95"/>
        <end position="116"/>
    </location>
</feature>
<dbReference type="PANTHER" id="PTHR10057">
    <property type="entry name" value="PERIPHERAL-TYPE BENZODIAZEPINE RECEPTOR"/>
    <property type="match status" value="1"/>
</dbReference>
<comment type="caution">
    <text evidence="7">The sequence shown here is derived from an EMBL/GenBank/DDBJ whole genome shotgun (WGS) entry which is preliminary data.</text>
</comment>
<dbReference type="InterPro" id="IPR004307">
    <property type="entry name" value="TspO_MBR"/>
</dbReference>
<dbReference type="Proteomes" id="UP000016368">
    <property type="component" value="Unassembled WGS sequence"/>
</dbReference>
<keyword evidence="8" id="KW-1185">Reference proteome</keyword>
<proteinExistence type="inferred from homology"/>
<gene>
    <name evidence="7" type="ORF">HGR_02638</name>
</gene>
<dbReference type="Pfam" id="PF03073">
    <property type="entry name" value="TspO_MBR"/>
    <property type="match status" value="1"/>
</dbReference>
<dbReference type="eggNOG" id="COG3476">
    <property type="taxonomic scope" value="Bacteria"/>
</dbReference>
<feature type="transmembrane region" description="Helical" evidence="6">
    <location>
        <begin position="69"/>
        <end position="89"/>
    </location>
</feature>
<evidence type="ECO:0000256" key="5">
    <source>
        <dbReference type="ARBA" id="ARBA00023136"/>
    </source>
</evidence>
<name>F3KQ15_9BURK</name>
<organism evidence="7 8">
    <name type="scientific">Hylemonella gracilis ATCC 19624</name>
    <dbReference type="NCBI Taxonomy" id="887062"/>
    <lineage>
        <taxon>Bacteria</taxon>
        <taxon>Pseudomonadati</taxon>
        <taxon>Pseudomonadota</taxon>
        <taxon>Betaproteobacteria</taxon>
        <taxon>Burkholderiales</taxon>
        <taxon>Comamonadaceae</taxon>
        <taxon>Hylemonella</taxon>
    </lineage>
</organism>
<dbReference type="GO" id="GO:0033013">
    <property type="term" value="P:tetrapyrrole metabolic process"/>
    <property type="evidence" value="ECO:0007669"/>
    <property type="project" value="UniProtKB-ARBA"/>
</dbReference>
<evidence type="ECO:0000313" key="8">
    <source>
        <dbReference type="Proteomes" id="UP000016368"/>
    </source>
</evidence>
<evidence type="ECO:0000256" key="6">
    <source>
        <dbReference type="SAM" id="Phobius"/>
    </source>
</evidence>
<sequence>MAWLALAFTTAAVGAVASVEAGSFYRQLLRPEWAPPASAFGPVWTVLYLMMGVAAWLAWRERGAARLGLALGMFVAQLIVNALWSWLFFVWHLGAWAFLDALLLLALVAGTMTLFWRIHRLAGLLLLPYLAWVGFASALTWSVWRNNPTLLF</sequence>
<feature type="transmembrane region" description="Helical" evidence="6">
    <location>
        <begin position="123"/>
        <end position="144"/>
    </location>
</feature>
<dbReference type="InterPro" id="IPR038330">
    <property type="entry name" value="TspO/MBR-related_sf"/>
</dbReference>
<evidence type="ECO:0000256" key="3">
    <source>
        <dbReference type="ARBA" id="ARBA00022692"/>
    </source>
</evidence>
<dbReference type="AlphaFoldDB" id="F3KQ15"/>
<comment type="subcellular location">
    <subcellularLocation>
        <location evidence="1">Membrane</location>
        <topology evidence="1">Multi-pass membrane protein</topology>
    </subcellularLocation>
</comment>
<dbReference type="FunFam" id="1.20.1260.100:FF:000001">
    <property type="entry name" value="translocator protein 2"/>
    <property type="match status" value="1"/>
</dbReference>
<dbReference type="EMBL" id="AEGR01000029">
    <property type="protein sequence ID" value="EGI78183.1"/>
    <property type="molecule type" value="Genomic_DNA"/>
</dbReference>
<keyword evidence="4 6" id="KW-1133">Transmembrane helix</keyword>
<reference evidence="7 8" key="1">
    <citation type="journal article" date="2011" name="EMBO J.">
        <title>Structural diversity of bacterial flagellar motors.</title>
        <authorList>
            <person name="Chen S."/>
            <person name="Beeby M."/>
            <person name="Murphy G.E."/>
            <person name="Leadbetter J.R."/>
            <person name="Hendrixson D.R."/>
            <person name="Briegel A."/>
            <person name="Li Z."/>
            <person name="Shi J."/>
            <person name="Tocheva E.I."/>
            <person name="Muller A."/>
            <person name="Dobro M.J."/>
            <person name="Jensen G.J."/>
        </authorList>
    </citation>
    <scope>NUCLEOTIDE SEQUENCE [LARGE SCALE GENOMIC DNA]</scope>
    <source>
        <strain evidence="7 8">ATCC 19624</strain>
    </source>
</reference>
<evidence type="ECO:0000256" key="2">
    <source>
        <dbReference type="ARBA" id="ARBA00007524"/>
    </source>
</evidence>
<dbReference type="CDD" id="cd15904">
    <property type="entry name" value="TSPO_MBR"/>
    <property type="match status" value="1"/>
</dbReference>
<protein>
    <submittedName>
        <fullName evidence="7">TspO and MBR like protein</fullName>
    </submittedName>
</protein>
<keyword evidence="5 6" id="KW-0472">Membrane</keyword>
<keyword evidence="3 6" id="KW-0812">Transmembrane</keyword>